<gene>
    <name evidence="10 11" type="primary">slc13a1</name>
    <name evidence="10" type="synonym">sb:cb1073</name>
</gene>
<dbReference type="InterPro" id="IPR001898">
    <property type="entry name" value="SLC13A/DASS"/>
</dbReference>
<sequence>MRRLRCSWSALKPLIIISTPLAILPLPLVIKTKEAECAYVLILMAVYWMTEVLPLSVTALIPALLFPLFGIMKSSQVASQYFKDFHLLLLGVICLATSIEKWGLHRRIALRLVTGLGVNPGMLMLGFMVGCAFLSMWLSNTSTVAMVMPIVEAVIQQVLSASEEANKDHKGALNGISNPALQLEDIEAQHDQSEKIKSIEAGITEPEPTSEEHETAKAPTPPYSGKYRTREDHMMCKGLSLCIAYSSSIGGLTTLSGTSTNLIFAEYIYQYYPECTIVNFGNWFVLCLPICIIMLILSWLFLHWMYLGSNFRASLCSRQRTEKEKITARVLRDHYNSLGPISWQEIVTLIIFILMAILWFTRNPGFMPGWSSLFSDNPGYATDATVALLLGFLFFLLPSHKLNADHYGTTTLKTFSMIGGALSAFLLMIYIFIHLTEALITWKDFQACMPWEISLLVGGGFALAEGTKISGLSSWVAELLTPLGSLPPLATVTIACLIVTSITEVASNAATMTIFLPILAPLAEAIGVNPLYMLIPTALAVSFSFLLPVSNPPNAIVFTYGHLTSMDMVKAGLGVNVIGILTVLLALTTWGTPLLKLDTYPDWAPVVNSTGV</sequence>
<protein>
    <submittedName>
        <fullName evidence="10">Solute carrier family 13 member 1 isoform X1</fullName>
    </submittedName>
</protein>
<dbReference type="RefSeq" id="XP_068073435.1">
    <property type="nucleotide sequence ID" value="XM_068217334.2"/>
</dbReference>
<feature type="transmembrane region" description="Helical" evidence="8">
    <location>
        <begin position="569"/>
        <end position="587"/>
    </location>
</feature>
<dbReference type="GO" id="GO:1902358">
    <property type="term" value="P:sulfate transmembrane transport"/>
    <property type="evidence" value="ECO:0000314"/>
    <property type="project" value="ZFIN"/>
</dbReference>
<feature type="transmembrane region" description="Helical" evidence="8">
    <location>
        <begin position="12"/>
        <end position="30"/>
    </location>
</feature>
<keyword evidence="6" id="KW-0915">Sodium</keyword>
<dbReference type="ZFIN" id="ZDB-GENE-031222-3">
    <property type="gene designation" value="slc13a1"/>
</dbReference>
<evidence type="ECO:0000256" key="6">
    <source>
        <dbReference type="ARBA" id="ARBA00023201"/>
    </source>
</evidence>
<evidence type="ECO:0000256" key="2">
    <source>
        <dbReference type="ARBA" id="ARBA00006772"/>
    </source>
</evidence>
<feature type="transmembrane region" description="Helical" evidence="8">
    <location>
        <begin position="489"/>
        <end position="519"/>
    </location>
</feature>
<dbReference type="GO" id="GO:0016020">
    <property type="term" value="C:membrane"/>
    <property type="evidence" value="ECO:0007669"/>
    <property type="project" value="UniProtKB-SubCell"/>
</dbReference>
<dbReference type="Pfam" id="PF00939">
    <property type="entry name" value="Na_sulph_symp"/>
    <property type="match status" value="1"/>
</dbReference>
<keyword evidence="3 8" id="KW-0812">Transmembrane</keyword>
<keyword evidence="6" id="KW-0406">Ion transport</keyword>
<dbReference type="PANTHER" id="PTHR10283:SF65">
    <property type="entry name" value="SOLUTE CARRIER FAMILY 13 MEMBER 1"/>
    <property type="match status" value="1"/>
</dbReference>
<reference evidence="10" key="1">
    <citation type="submission" date="2025-08" db="UniProtKB">
        <authorList>
            <consortium name="RefSeq"/>
        </authorList>
    </citation>
    <scope>IDENTIFICATION</scope>
    <source>
        <strain evidence="10">Tuebingen</strain>
        <tissue evidence="10">Fibroblasts and whole tissue</tissue>
    </source>
</reference>
<feature type="transmembrane region" description="Helical" evidence="8">
    <location>
        <begin position="341"/>
        <end position="360"/>
    </location>
</feature>
<evidence type="ECO:0000256" key="7">
    <source>
        <dbReference type="SAM" id="MobiDB-lite"/>
    </source>
</evidence>
<keyword evidence="4 8" id="KW-1133">Transmembrane helix</keyword>
<keyword evidence="9" id="KW-1185">Reference proteome</keyword>
<accession>A0AB32TJ70</accession>
<dbReference type="AGR" id="ZFIN:ZDB-GENE-031222-3"/>
<dbReference type="GeneID" id="387592"/>
<dbReference type="CTD" id="6561"/>
<keyword evidence="5 8" id="KW-0472">Membrane</keyword>
<feature type="transmembrane region" description="Helical" evidence="8">
    <location>
        <begin position="280"/>
        <end position="302"/>
    </location>
</feature>
<dbReference type="Proteomes" id="UP000000437">
    <property type="component" value="Chromosome 25"/>
</dbReference>
<feature type="transmembrane region" description="Helical" evidence="8">
    <location>
        <begin position="531"/>
        <end position="549"/>
    </location>
</feature>
<comment type="subcellular location">
    <subcellularLocation>
        <location evidence="1">Membrane</location>
        <topology evidence="1">Multi-pass membrane protein</topology>
    </subcellularLocation>
</comment>
<dbReference type="GO" id="GO:0015382">
    <property type="term" value="F:sodium:sulfate symporter activity"/>
    <property type="evidence" value="ECO:0000314"/>
    <property type="project" value="ZFIN"/>
</dbReference>
<evidence type="ECO:0000256" key="5">
    <source>
        <dbReference type="ARBA" id="ARBA00023136"/>
    </source>
</evidence>
<name>A0AB32TJ70_DANRE</name>
<comment type="similarity">
    <text evidence="2">Belongs to the SLC13A/DASS transporter (TC 2.A.47) family. NADC subfamily.</text>
</comment>
<feature type="region of interest" description="Disordered" evidence="7">
    <location>
        <begin position="204"/>
        <end position="224"/>
    </location>
</feature>
<keyword evidence="6" id="KW-0739">Sodium transport</keyword>
<organism evidence="9 10">
    <name type="scientific">Danio rerio</name>
    <name type="common">Zebrafish</name>
    <name type="synonym">Brachydanio rerio</name>
    <dbReference type="NCBI Taxonomy" id="7955"/>
    <lineage>
        <taxon>Eukaryota</taxon>
        <taxon>Metazoa</taxon>
        <taxon>Chordata</taxon>
        <taxon>Craniata</taxon>
        <taxon>Vertebrata</taxon>
        <taxon>Euteleostomi</taxon>
        <taxon>Actinopterygii</taxon>
        <taxon>Neopterygii</taxon>
        <taxon>Teleostei</taxon>
        <taxon>Ostariophysi</taxon>
        <taxon>Cypriniformes</taxon>
        <taxon>Danionidae</taxon>
        <taxon>Danioninae</taxon>
        <taxon>Danio</taxon>
    </lineage>
</organism>
<evidence type="ECO:0000313" key="10">
    <source>
        <dbReference type="RefSeq" id="XP_068073435.1"/>
    </source>
</evidence>
<feature type="transmembrane region" description="Helical" evidence="8">
    <location>
        <begin position="116"/>
        <end position="138"/>
    </location>
</feature>
<keyword evidence="6" id="KW-0813">Transport</keyword>
<evidence type="ECO:0000256" key="1">
    <source>
        <dbReference type="ARBA" id="ARBA00004141"/>
    </source>
</evidence>
<dbReference type="PANTHER" id="PTHR10283">
    <property type="entry name" value="SOLUTE CARRIER FAMILY 13 MEMBER"/>
    <property type="match status" value="1"/>
</dbReference>
<feature type="transmembrane region" description="Helical" evidence="8">
    <location>
        <begin position="85"/>
        <end position="104"/>
    </location>
</feature>
<feature type="transmembrane region" description="Helical" evidence="8">
    <location>
        <begin position="380"/>
        <end position="398"/>
    </location>
</feature>
<evidence type="ECO:0000313" key="11">
    <source>
        <dbReference type="ZFIN" id="ZDB-GENE-031222-3"/>
    </source>
</evidence>
<evidence type="ECO:0000313" key="9">
    <source>
        <dbReference type="Proteomes" id="UP000000437"/>
    </source>
</evidence>
<evidence type="ECO:0000256" key="8">
    <source>
        <dbReference type="SAM" id="Phobius"/>
    </source>
</evidence>
<proteinExistence type="inferred from homology"/>
<dbReference type="AlphaFoldDB" id="A0AB32TJ70"/>
<evidence type="ECO:0000256" key="4">
    <source>
        <dbReference type="ARBA" id="ARBA00022989"/>
    </source>
</evidence>
<evidence type="ECO:0000256" key="3">
    <source>
        <dbReference type="ARBA" id="ARBA00022692"/>
    </source>
</evidence>
<feature type="transmembrane region" description="Helical" evidence="8">
    <location>
        <begin position="410"/>
        <end position="433"/>
    </location>
</feature>
<feature type="transmembrane region" description="Helical" evidence="8">
    <location>
        <begin position="37"/>
        <end position="65"/>
    </location>
</feature>
<dbReference type="GO" id="GO:0006814">
    <property type="term" value="P:sodium ion transport"/>
    <property type="evidence" value="ECO:0000314"/>
    <property type="project" value="ZFIN"/>
</dbReference>